<proteinExistence type="inferred from homology"/>
<keyword evidence="16" id="KW-1185">Reference proteome</keyword>
<dbReference type="NCBIfam" id="TIGR00177">
    <property type="entry name" value="molyb_syn"/>
    <property type="match status" value="1"/>
</dbReference>
<dbReference type="NCBIfam" id="NF045515">
    <property type="entry name" value="Glp_gephyrin"/>
    <property type="match status" value="1"/>
</dbReference>
<comment type="cofactor">
    <cofactor evidence="1 13">
        <name>Mg(2+)</name>
        <dbReference type="ChEBI" id="CHEBI:18420"/>
    </cofactor>
</comment>
<dbReference type="FunFam" id="3.40.980.10:FF:000004">
    <property type="entry name" value="Molybdopterin molybdenumtransferase"/>
    <property type="match status" value="1"/>
</dbReference>
<keyword evidence="9 13" id="KW-0479">Metal-binding</keyword>
<dbReference type="STRING" id="326475.AWB66_02588"/>
<evidence type="ECO:0000259" key="14">
    <source>
        <dbReference type="SMART" id="SM00852"/>
    </source>
</evidence>
<organism evidence="15 16">
    <name type="scientific">Caballeronia telluris</name>
    <dbReference type="NCBI Taxonomy" id="326475"/>
    <lineage>
        <taxon>Bacteria</taxon>
        <taxon>Pseudomonadati</taxon>
        <taxon>Pseudomonadota</taxon>
        <taxon>Betaproteobacteria</taxon>
        <taxon>Burkholderiales</taxon>
        <taxon>Burkholderiaceae</taxon>
        <taxon>Caballeronia</taxon>
    </lineage>
</organism>
<evidence type="ECO:0000256" key="10">
    <source>
        <dbReference type="ARBA" id="ARBA00022842"/>
    </source>
</evidence>
<dbReference type="UniPathway" id="UPA00344"/>
<dbReference type="GO" id="GO:0005829">
    <property type="term" value="C:cytosol"/>
    <property type="evidence" value="ECO:0007669"/>
    <property type="project" value="TreeGrafter"/>
</dbReference>
<evidence type="ECO:0000256" key="9">
    <source>
        <dbReference type="ARBA" id="ARBA00022723"/>
    </source>
</evidence>
<sequence length="433" mass="46001">MTTSKPFPGCIAQYDPNALPVGAAQEIVRQWATPRGHDAPVERVGLFDALDRVLAEDVVSPIDVPSHDNSAMDGYAFAGACLDGAREIDLSVIGAALAGQPFLDTPGAAQCVRIMTGALIPPGCDTVVPQELVAREGDAIRFAASAVQPGQNRRLAGEDLAKGRPALAAGRIMRASDLGLLASLGIAQVAVRRRLRVAFFSTGDELRSAGETLSPGSVYDSNRYTLYAMLRRLNVEPVDLGVVRDDRASLDKALRRATEAADVVISSGGVSVGDADFTRELMNSLGDVAFWKIAMRPGRPLAFGRLWSGPRAGEGESALFFGLPGNPVAVMATFYFIVREALLAMSGATRETLPLIQAVSPQPIRKRAGRTEFQRGIARRDDQGRFVVVTTGPQGSGVLSSMSEANCFIVLEHDRADVDAGETVDILLFAGLI</sequence>
<dbReference type="PANTHER" id="PTHR10192:SF5">
    <property type="entry name" value="GEPHYRIN"/>
    <property type="match status" value="1"/>
</dbReference>
<dbReference type="PANTHER" id="PTHR10192">
    <property type="entry name" value="MOLYBDOPTERIN BIOSYNTHESIS PROTEIN"/>
    <property type="match status" value="1"/>
</dbReference>
<dbReference type="AlphaFoldDB" id="A0A158HR28"/>
<protein>
    <recommendedName>
        <fullName evidence="6 13">Molybdopterin molybdenumtransferase</fullName>
        <ecNumber evidence="5 13">2.10.1.1</ecNumber>
    </recommendedName>
</protein>
<keyword evidence="7 13" id="KW-0500">Molybdenum</keyword>
<dbReference type="InterPro" id="IPR038987">
    <property type="entry name" value="MoeA-like"/>
</dbReference>
<dbReference type="SUPFAM" id="SSF63867">
    <property type="entry name" value="MoeA C-terminal domain-like"/>
    <property type="match status" value="1"/>
</dbReference>
<evidence type="ECO:0000313" key="15">
    <source>
        <dbReference type="EMBL" id="SAL46832.1"/>
    </source>
</evidence>
<dbReference type="InterPro" id="IPR036425">
    <property type="entry name" value="MoaB/Mog-like_dom_sf"/>
</dbReference>
<dbReference type="EC" id="2.10.1.1" evidence="5 13"/>
<dbReference type="RefSeq" id="WP_087630670.1">
    <property type="nucleotide sequence ID" value="NZ_FCNZ02000008.1"/>
</dbReference>
<evidence type="ECO:0000256" key="5">
    <source>
        <dbReference type="ARBA" id="ARBA00013269"/>
    </source>
</evidence>
<comment type="similarity">
    <text evidence="4 13">Belongs to the MoeA family.</text>
</comment>
<feature type="domain" description="MoaB/Mog" evidence="14">
    <location>
        <begin position="198"/>
        <end position="344"/>
    </location>
</feature>
<dbReference type="GO" id="GO:0006777">
    <property type="term" value="P:Mo-molybdopterin cofactor biosynthetic process"/>
    <property type="evidence" value="ECO:0007669"/>
    <property type="project" value="UniProtKB-UniRule"/>
</dbReference>
<keyword evidence="10 13" id="KW-0460">Magnesium</keyword>
<dbReference type="SUPFAM" id="SSF63882">
    <property type="entry name" value="MoeA N-terminal region -like"/>
    <property type="match status" value="1"/>
</dbReference>
<dbReference type="Gene3D" id="3.90.105.10">
    <property type="entry name" value="Molybdopterin biosynthesis moea protein, domain 2"/>
    <property type="match status" value="1"/>
</dbReference>
<comment type="function">
    <text evidence="2 13">Catalyzes the insertion of molybdate into adenylated molybdopterin with the concomitant release of AMP.</text>
</comment>
<dbReference type="Gene3D" id="2.40.340.10">
    <property type="entry name" value="MoeA, C-terminal, domain IV"/>
    <property type="match status" value="1"/>
</dbReference>
<reference evidence="15" key="1">
    <citation type="submission" date="2016-01" db="EMBL/GenBank/DDBJ databases">
        <authorList>
            <person name="Peeters Charlotte."/>
        </authorList>
    </citation>
    <scope>NUCLEOTIDE SEQUENCE</scope>
    <source>
        <strain evidence="15">LMG 22936</strain>
    </source>
</reference>
<dbReference type="CDD" id="cd00887">
    <property type="entry name" value="MoeA"/>
    <property type="match status" value="1"/>
</dbReference>
<evidence type="ECO:0000256" key="4">
    <source>
        <dbReference type="ARBA" id="ARBA00010763"/>
    </source>
</evidence>
<dbReference type="Proteomes" id="UP000054717">
    <property type="component" value="Unassembled WGS sequence"/>
</dbReference>
<dbReference type="Pfam" id="PF03453">
    <property type="entry name" value="MoeA_N"/>
    <property type="match status" value="1"/>
</dbReference>
<dbReference type="InterPro" id="IPR036688">
    <property type="entry name" value="MoeA_C_domain_IV_sf"/>
</dbReference>
<dbReference type="SMART" id="SM00852">
    <property type="entry name" value="MoCF_biosynth"/>
    <property type="match status" value="1"/>
</dbReference>
<accession>A0A158HR28</accession>
<comment type="catalytic activity">
    <reaction evidence="12">
        <text>adenylyl-molybdopterin + molybdate = Mo-molybdopterin + AMP + H(+)</text>
        <dbReference type="Rhea" id="RHEA:35047"/>
        <dbReference type="ChEBI" id="CHEBI:15378"/>
        <dbReference type="ChEBI" id="CHEBI:36264"/>
        <dbReference type="ChEBI" id="CHEBI:62727"/>
        <dbReference type="ChEBI" id="CHEBI:71302"/>
        <dbReference type="ChEBI" id="CHEBI:456215"/>
        <dbReference type="EC" id="2.10.1.1"/>
    </reaction>
</comment>
<evidence type="ECO:0000256" key="12">
    <source>
        <dbReference type="ARBA" id="ARBA00047317"/>
    </source>
</evidence>
<dbReference type="EMBL" id="FCNZ02000008">
    <property type="protein sequence ID" value="SAL46832.1"/>
    <property type="molecule type" value="Genomic_DNA"/>
</dbReference>
<evidence type="ECO:0000256" key="8">
    <source>
        <dbReference type="ARBA" id="ARBA00022679"/>
    </source>
</evidence>
<evidence type="ECO:0000256" key="6">
    <source>
        <dbReference type="ARBA" id="ARBA00021108"/>
    </source>
</evidence>
<dbReference type="InterPro" id="IPR036135">
    <property type="entry name" value="MoeA_linker/N_sf"/>
</dbReference>
<keyword evidence="8 13" id="KW-0808">Transferase</keyword>
<dbReference type="Gene3D" id="2.170.190.11">
    <property type="entry name" value="Molybdopterin biosynthesis moea protein, domain 3"/>
    <property type="match status" value="1"/>
</dbReference>
<comment type="caution">
    <text evidence="15">The sequence shown here is derived from an EMBL/GenBank/DDBJ whole genome shotgun (WGS) entry which is preliminary data.</text>
</comment>
<evidence type="ECO:0000256" key="2">
    <source>
        <dbReference type="ARBA" id="ARBA00002901"/>
    </source>
</evidence>
<gene>
    <name evidence="15" type="ORF">AWB66_02588</name>
</gene>
<evidence type="ECO:0000256" key="13">
    <source>
        <dbReference type="RuleBase" id="RU365090"/>
    </source>
</evidence>
<dbReference type="InterPro" id="IPR005110">
    <property type="entry name" value="MoeA_linker/N"/>
</dbReference>
<dbReference type="InterPro" id="IPR005111">
    <property type="entry name" value="MoeA_C_domain_IV"/>
</dbReference>
<dbReference type="GO" id="GO:0046872">
    <property type="term" value="F:metal ion binding"/>
    <property type="evidence" value="ECO:0007669"/>
    <property type="project" value="UniProtKB-UniRule"/>
</dbReference>
<name>A0A158HR28_9BURK</name>
<evidence type="ECO:0000313" key="16">
    <source>
        <dbReference type="Proteomes" id="UP000054717"/>
    </source>
</evidence>
<dbReference type="Pfam" id="PF00994">
    <property type="entry name" value="MoCF_biosynth"/>
    <property type="match status" value="1"/>
</dbReference>
<evidence type="ECO:0000256" key="1">
    <source>
        <dbReference type="ARBA" id="ARBA00001946"/>
    </source>
</evidence>
<dbReference type="Gene3D" id="3.40.980.10">
    <property type="entry name" value="MoaB/Mog-like domain"/>
    <property type="match status" value="1"/>
</dbReference>
<evidence type="ECO:0000256" key="7">
    <source>
        <dbReference type="ARBA" id="ARBA00022505"/>
    </source>
</evidence>
<evidence type="ECO:0000256" key="11">
    <source>
        <dbReference type="ARBA" id="ARBA00023150"/>
    </source>
</evidence>
<dbReference type="SUPFAM" id="SSF53218">
    <property type="entry name" value="Molybdenum cofactor biosynthesis proteins"/>
    <property type="match status" value="1"/>
</dbReference>
<dbReference type="Pfam" id="PF03454">
    <property type="entry name" value="MoeA_C"/>
    <property type="match status" value="1"/>
</dbReference>
<evidence type="ECO:0000256" key="3">
    <source>
        <dbReference type="ARBA" id="ARBA00005046"/>
    </source>
</evidence>
<comment type="pathway">
    <text evidence="3 13">Cofactor biosynthesis; molybdopterin biosynthesis.</text>
</comment>
<dbReference type="GO" id="GO:0061599">
    <property type="term" value="F:molybdopterin molybdotransferase activity"/>
    <property type="evidence" value="ECO:0007669"/>
    <property type="project" value="UniProtKB-UniRule"/>
</dbReference>
<dbReference type="InterPro" id="IPR001453">
    <property type="entry name" value="MoaB/Mog_dom"/>
</dbReference>
<keyword evidence="11 13" id="KW-0501">Molybdenum cofactor biosynthesis</keyword>
<dbReference type="FunFam" id="2.40.340.10:FF:000003">
    <property type="entry name" value="Molybdopterin molybdenumtransferase"/>
    <property type="match status" value="1"/>
</dbReference>